<dbReference type="AlphaFoldDB" id="A0A1Y5YT87"/>
<dbReference type="Proteomes" id="UP000194439">
    <property type="component" value="Unassembled WGS sequence"/>
</dbReference>
<evidence type="ECO:0000313" key="1">
    <source>
        <dbReference type="EMBL" id="SMD66247.1"/>
    </source>
</evidence>
<dbReference type="EMBL" id="FWZD01000018">
    <property type="protein sequence ID" value="SMD66247.1"/>
    <property type="molecule type" value="Genomic_DNA"/>
</dbReference>
<protein>
    <submittedName>
        <fullName evidence="1">Uncharacterized protein</fullName>
    </submittedName>
</protein>
<sequence>MEKILKLIDINQTIGEVTLSNDSVLPLPKISMDKIFKLVHFICTDGSGIYNTIKEIIGMTELGMMERLGAILSTLEPKQLVRVLAIVLDISDEEAVSLDLDETLLILIEYCEKTDLGKTYSLIQRLAKTFNKDLPDWDKLWETLIPETEELEQLGQIS</sequence>
<gene>
    <name evidence="1" type="ORF">BACERE00185_00115</name>
</gene>
<accession>A0A1Y5YT87</accession>
<dbReference type="RefSeq" id="WP_088027223.1">
    <property type="nucleotide sequence ID" value="NZ_FWZD01000018.1"/>
</dbReference>
<evidence type="ECO:0000313" key="2">
    <source>
        <dbReference type="Proteomes" id="UP000194439"/>
    </source>
</evidence>
<reference evidence="2" key="1">
    <citation type="submission" date="2017-04" db="EMBL/GenBank/DDBJ databases">
        <authorList>
            <person name="Criscuolo A."/>
        </authorList>
    </citation>
    <scope>NUCLEOTIDE SEQUENCE [LARGE SCALE GENOMIC DNA]</scope>
</reference>
<name>A0A1Y5YT87_9BACI</name>
<organism evidence="1 2">
    <name type="scientific">Bacillus mobilis</name>
    <dbReference type="NCBI Taxonomy" id="2026190"/>
    <lineage>
        <taxon>Bacteria</taxon>
        <taxon>Bacillati</taxon>
        <taxon>Bacillota</taxon>
        <taxon>Bacilli</taxon>
        <taxon>Bacillales</taxon>
        <taxon>Bacillaceae</taxon>
        <taxon>Bacillus</taxon>
        <taxon>Bacillus cereus group</taxon>
    </lineage>
</organism>
<proteinExistence type="predicted"/>